<proteinExistence type="predicted"/>
<reference evidence="12" key="1">
    <citation type="submission" date="2017-07" db="EMBL/GenBank/DDBJ databases">
        <title>Taro Niue Genome Assembly and Annotation.</title>
        <authorList>
            <person name="Atibalentja N."/>
            <person name="Keating K."/>
            <person name="Fields C.J."/>
        </authorList>
    </citation>
    <scope>NUCLEOTIDE SEQUENCE</scope>
    <source>
        <strain evidence="12">Niue_2</strain>
        <tissue evidence="12">Leaf</tissue>
    </source>
</reference>
<dbReference type="GO" id="GO:0008270">
    <property type="term" value="F:zinc ion binding"/>
    <property type="evidence" value="ECO:0007669"/>
    <property type="project" value="UniProtKB-KW"/>
</dbReference>
<dbReference type="Proteomes" id="UP000652761">
    <property type="component" value="Unassembled WGS sequence"/>
</dbReference>
<evidence type="ECO:0000256" key="10">
    <source>
        <dbReference type="SAM" id="MobiDB-lite"/>
    </source>
</evidence>
<name>A0A843U2X7_COLES</name>
<evidence type="ECO:0000256" key="5">
    <source>
        <dbReference type="ARBA" id="ARBA00023125"/>
    </source>
</evidence>
<comment type="caution">
    <text evidence="12">The sequence shown here is derived from an EMBL/GenBank/DDBJ whole genome shotgun (WGS) entry which is preliminary data.</text>
</comment>
<evidence type="ECO:0000256" key="7">
    <source>
        <dbReference type="ARBA" id="ARBA00023242"/>
    </source>
</evidence>
<dbReference type="GO" id="GO:0003700">
    <property type="term" value="F:DNA-binding transcription factor activity"/>
    <property type="evidence" value="ECO:0007669"/>
    <property type="project" value="UniProtKB-UniRule"/>
</dbReference>
<dbReference type="PROSITE" id="PS01361">
    <property type="entry name" value="ZF_DOF_1"/>
    <property type="match status" value="1"/>
</dbReference>
<evidence type="ECO:0000256" key="4">
    <source>
        <dbReference type="ARBA" id="ARBA00023015"/>
    </source>
</evidence>
<evidence type="ECO:0000256" key="8">
    <source>
        <dbReference type="PROSITE-ProRule" id="PRU00071"/>
    </source>
</evidence>
<organism evidence="12 13">
    <name type="scientific">Colocasia esculenta</name>
    <name type="common">Wild taro</name>
    <name type="synonym">Arum esculentum</name>
    <dbReference type="NCBI Taxonomy" id="4460"/>
    <lineage>
        <taxon>Eukaryota</taxon>
        <taxon>Viridiplantae</taxon>
        <taxon>Streptophyta</taxon>
        <taxon>Embryophyta</taxon>
        <taxon>Tracheophyta</taxon>
        <taxon>Spermatophyta</taxon>
        <taxon>Magnoliopsida</taxon>
        <taxon>Liliopsida</taxon>
        <taxon>Araceae</taxon>
        <taxon>Aroideae</taxon>
        <taxon>Colocasieae</taxon>
        <taxon>Colocasia</taxon>
    </lineage>
</organism>
<dbReference type="PROSITE" id="PS50884">
    <property type="entry name" value="ZF_DOF_2"/>
    <property type="match status" value="1"/>
</dbReference>
<evidence type="ECO:0000256" key="6">
    <source>
        <dbReference type="ARBA" id="ARBA00023163"/>
    </source>
</evidence>
<evidence type="ECO:0000256" key="2">
    <source>
        <dbReference type="ARBA" id="ARBA00022771"/>
    </source>
</evidence>
<feature type="region of interest" description="Disordered" evidence="10">
    <location>
        <begin position="76"/>
        <end position="127"/>
    </location>
</feature>
<keyword evidence="5 8" id="KW-0238">DNA-binding</keyword>
<feature type="compositionally biased region" description="Polar residues" evidence="10">
    <location>
        <begin position="80"/>
        <end position="90"/>
    </location>
</feature>
<keyword evidence="6 9" id="KW-0804">Transcription</keyword>
<dbReference type="Pfam" id="PF02701">
    <property type="entry name" value="Zn_ribbon_Dof"/>
    <property type="match status" value="1"/>
</dbReference>
<dbReference type="PANTHER" id="PTHR31992">
    <property type="entry name" value="DOF ZINC FINGER PROTEIN DOF1.4-RELATED"/>
    <property type="match status" value="1"/>
</dbReference>
<dbReference type="AlphaFoldDB" id="A0A843U2X7"/>
<keyword evidence="2 8" id="KW-0863">Zinc-finger</keyword>
<dbReference type="EMBL" id="NMUH01000270">
    <property type="protein sequence ID" value="MQL75903.1"/>
    <property type="molecule type" value="Genomic_DNA"/>
</dbReference>
<keyword evidence="3 9" id="KW-0862">Zinc</keyword>
<keyword evidence="1 9" id="KW-0479">Metal-binding</keyword>
<keyword evidence="13" id="KW-1185">Reference proteome</keyword>
<sequence>MGGSGRVPAASGDKRLLAQGAAASSGGEVEKCPRCGSHSTKFCYFNNYNLAQPRHFCKACRRYWTLGGTLRNVPIGGSTRRATQHQSKQQSSVAAAAAASTTRRRSAAAAAAAASPSSSSSSSPPLNSLAFDPPSVAPLSAACKAEASAVEDLGSLDAVRSFESLLTEPLPAGFLALGEPFLGGRDGFGLGLGLGGGPADMEDLGFGLGKSAPAWPFFGDDEGSMVAGNSGTVVNCVGGLDAEREAWQVAGDAGDCFGWPELAMWTTPEKGMH</sequence>
<evidence type="ECO:0000313" key="12">
    <source>
        <dbReference type="EMBL" id="MQL75903.1"/>
    </source>
</evidence>
<evidence type="ECO:0000256" key="3">
    <source>
        <dbReference type="ARBA" id="ARBA00022833"/>
    </source>
</evidence>
<comment type="subcellular location">
    <subcellularLocation>
        <location evidence="8 9">Nucleus</location>
    </subcellularLocation>
</comment>
<feature type="compositionally biased region" description="Low complexity" evidence="10">
    <location>
        <begin position="91"/>
        <end position="125"/>
    </location>
</feature>
<evidence type="ECO:0000259" key="11">
    <source>
        <dbReference type="PROSITE" id="PS50884"/>
    </source>
</evidence>
<accession>A0A843U2X7</accession>
<dbReference type="PANTHER" id="PTHR31992:SF366">
    <property type="entry name" value="DOF ZINC FINGER PROTEIN"/>
    <property type="match status" value="1"/>
</dbReference>
<dbReference type="GO" id="GO:0003677">
    <property type="term" value="F:DNA binding"/>
    <property type="evidence" value="ECO:0007669"/>
    <property type="project" value="UniProtKB-UniRule"/>
</dbReference>
<keyword evidence="4 9" id="KW-0805">Transcription regulation</keyword>
<evidence type="ECO:0000256" key="1">
    <source>
        <dbReference type="ARBA" id="ARBA00022723"/>
    </source>
</evidence>
<dbReference type="GO" id="GO:0005634">
    <property type="term" value="C:nucleus"/>
    <property type="evidence" value="ECO:0007669"/>
    <property type="project" value="UniProtKB-SubCell"/>
</dbReference>
<comment type="function">
    <text evidence="9">Transcription factor that binds specifically to a 5'-AA[AG]G-3' consensus core sequence.</text>
</comment>
<dbReference type="InterPro" id="IPR045174">
    <property type="entry name" value="Dof"/>
</dbReference>
<protein>
    <recommendedName>
        <fullName evidence="9">Dof zinc finger protein</fullName>
    </recommendedName>
</protein>
<feature type="domain" description="Dof-type" evidence="11">
    <location>
        <begin position="30"/>
        <end position="84"/>
    </location>
</feature>
<dbReference type="InterPro" id="IPR003851">
    <property type="entry name" value="Znf_Dof"/>
</dbReference>
<evidence type="ECO:0000313" key="13">
    <source>
        <dbReference type="Proteomes" id="UP000652761"/>
    </source>
</evidence>
<keyword evidence="7 8" id="KW-0539">Nucleus</keyword>
<gene>
    <name evidence="12" type="ORF">Taro_008287</name>
</gene>
<dbReference type="OrthoDB" id="10535500at2759"/>
<evidence type="ECO:0000256" key="9">
    <source>
        <dbReference type="RuleBase" id="RU369094"/>
    </source>
</evidence>